<proteinExistence type="predicted"/>
<name>A0ABU2XTC7_9ACTN</name>
<dbReference type="Proteomes" id="UP001180754">
    <property type="component" value="Unassembled WGS sequence"/>
</dbReference>
<evidence type="ECO:0000256" key="1">
    <source>
        <dbReference type="SAM" id="Coils"/>
    </source>
</evidence>
<accession>A0ABU2XTC7</accession>
<feature type="coiled-coil region" evidence="1">
    <location>
        <begin position="16"/>
        <end position="50"/>
    </location>
</feature>
<protein>
    <submittedName>
        <fullName evidence="2">Uncharacterized protein</fullName>
    </submittedName>
</protein>
<organism evidence="2 3">
    <name type="scientific">Streptomyces lonegramiae</name>
    <dbReference type="NCBI Taxonomy" id="3075524"/>
    <lineage>
        <taxon>Bacteria</taxon>
        <taxon>Bacillati</taxon>
        <taxon>Actinomycetota</taxon>
        <taxon>Actinomycetes</taxon>
        <taxon>Kitasatosporales</taxon>
        <taxon>Streptomycetaceae</taxon>
        <taxon>Streptomyces</taxon>
    </lineage>
</organism>
<gene>
    <name evidence="2" type="ORF">RND15_39395</name>
</gene>
<evidence type="ECO:0000313" key="3">
    <source>
        <dbReference type="Proteomes" id="UP001180754"/>
    </source>
</evidence>
<keyword evidence="3" id="KW-1185">Reference proteome</keyword>
<dbReference type="EMBL" id="JAVRFD010000028">
    <property type="protein sequence ID" value="MDT0548699.1"/>
    <property type="molecule type" value="Genomic_DNA"/>
</dbReference>
<keyword evidence="1" id="KW-0175">Coiled coil</keyword>
<reference evidence="2" key="1">
    <citation type="submission" date="2024-05" db="EMBL/GenBank/DDBJ databases">
        <title>30 novel species of actinomycetes from the DSMZ collection.</title>
        <authorList>
            <person name="Nouioui I."/>
        </authorList>
    </citation>
    <scope>NUCLEOTIDE SEQUENCE</scope>
    <source>
        <strain evidence="2">DSM 41529</strain>
    </source>
</reference>
<sequence length="57" mass="6776">MWPDLPRRVSERHTLSARLARQQEAYREEVARLRKALEIAQGESLDLRRRLARYEAG</sequence>
<comment type="caution">
    <text evidence="2">The sequence shown here is derived from an EMBL/GenBank/DDBJ whole genome shotgun (WGS) entry which is preliminary data.</text>
</comment>
<evidence type="ECO:0000313" key="2">
    <source>
        <dbReference type="EMBL" id="MDT0548699.1"/>
    </source>
</evidence>
<dbReference type="RefSeq" id="WP_311729265.1">
    <property type="nucleotide sequence ID" value="NZ_JAVRFD010000028.1"/>
</dbReference>